<reference evidence="1" key="1">
    <citation type="submission" date="2022-12" db="EMBL/GenBank/DDBJ databases">
        <authorList>
            <person name="Petersen C."/>
        </authorList>
    </citation>
    <scope>NUCLEOTIDE SEQUENCE</scope>
    <source>
        <strain evidence="1">IBT 21472</strain>
    </source>
</reference>
<protein>
    <submittedName>
        <fullName evidence="1">Uncharacterized protein</fullName>
    </submittedName>
</protein>
<gene>
    <name evidence="1" type="ORF">N7476_006953</name>
</gene>
<proteinExistence type="predicted"/>
<name>A0A9W9U307_9EURO</name>
<reference evidence="1" key="2">
    <citation type="journal article" date="2023" name="IMA Fungus">
        <title>Comparative genomic study of the Penicillium genus elucidates a diverse pangenome and 15 lateral gene transfer events.</title>
        <authorList>
            <person name="Petersen C."/>
            <person name="Sorensen T."/>
            <person name="Nielsen M.R."/>
            <person name="Sondergaard T.E."/>
            <person name="Sorensen J.L."/>
            <person name="Fitzpatrick D.A."/>
            <person name="Frisvad J.C."/>
            <person name="Nielsen K.L."/>
        </authorList>
    </citation>
    <scope>NUCLEOTIDE SEQUENCE</scope>
    <source>
        <strain evidence="1">IBT 21472</strain>
    </source>
</reference>
<keyword evidence="2" id="KW-1185">Reference proteome</keyword>
<organism evidence="1 2">
    <name type="scientific">Penicillium atrosanguineum</name>
    <dbReference type="NCBI Taxonomy" id="1132637"/>
    <lineage>
        <taxon>Eukaryota</taxon>
        <taxon>Fungi</taxon>
        <taxon>Dikarya</taxon>
        <taxon>Ascomycota</taxon>
        <taxon>Pezizomycotina</taxon>
        <taxon>Eurotiomycetes</taxon>
        <taxon>Eurotiomycetidae</taxon>
        <taxon>Eurotiales</taxon>
        <taxon>Aspergillaceae</taxon>
        <taxon>Penicillium</taxon>
    </lineage>
</organism>
<sequence>MFEVVLMHSNGSDPPTNGSENQLEIWQIKERYRALAQFQSTLGSFSERACPVYNGCKISRFFDPSYCQSKGVNYDHFASLDVRDHEQKLLDSLQLDLNQNPKLLLMSSGMAAFTVIQQYIA</sequence>
<dbReference type="Proteomes" id="UP001147746">
    <property type="component" value="Unassembled WGS sequence"/>
</dbReference>
<accession>A0A9W9U307</accession>
<evidence type="ECO:0000313" key="2">
    <source>
        <dbReference type="Proteomes" id="UP001147746"/>
    </source>
</evidence>
<dbReference type="EMBL" id="JAPZBO010000007">
    <property type="protein sequence ID" value="KAJ5311093.1"/>
    <property type="molecule type" value="Genomic_DNA"/>
</dbReference>
<comment type="caution">
    <text evidence="1">The sequence shown here is derived from an EMBL/GenBank/DDBJ whole genome shotgun (WGS) entry which is preliminary data.</text>
</comment>
<dbReference type="AlphaFoldDB" id="A0A9W9U307"/>
<evidence type="ECO:0000313" key="1">
    <source>
        <dbReference type="EMBL" id="KAJ5311093.1"/>
    </source>
</evidence>